<dbReference type="AlphaFoldDB" id="A0A1X7S208"/>
<dbReference type="Proteomes" id="UP000215127">
    <property type="component" value="Chromosome 8"/>
</dbReference>
<feature type="compositionally biased region" description="Polar residues" evidence="1">
    <location>
        <begin position="357"/>
        <end position="371"/>
    </location>
</feature>
<organism evidence="2 3">
    <name type="scientific">Zymoseptoria tritici (strain ST99CH_3D7)</name>
    <dbReference type="NCBI Taxonomy" id="1276538"/>
    <lineage>
        <taxon>Eukaryota</taxon>
        <taxon>Fungi</taxon>
        <taxon>Dikarya</taxon>
        <taxon>Ascomycota</taxon>
        <taxon>Pezizomycotina</taxon>
        <taxon>Dothideomycetes</taxon>
        <taxon>Dothideomycetidae</taxon>
        <taxon>Mycosphaerellales</taxon>
        <taxon>Mycosphaerellaceae</taxon>
        <taxon>Zymoseptoria</taxon>
    </lineage>
</organism>
<gene>
    <name evidence="2" type="ORF">ZT3D7_G8370</name>
</gene>
<dbReference type="EMBL" id="LT853699">
    <property type="protein sequence ID" value="SMQ53217.1"/>
    <property type="molecule type" value="Genomic_DNA"/>
</dbReference>
<evidence type="ECO:0008006" key="4">
    <source>
        <dbReference type="Google" id="ProtNLM"/>
    </source>
</evidence>
<protein>
    <recommendedName>
        <fullName evidence="4">Suppressor of anucleate metulae protein B</fullName>
    </recommendedName>
</protein>
<reference evidence="2 3" key="1">
    <citation type="submission" date="2016-06" db="EMBL/GenBank/DDBJ databases">
        <authorList>
            <person name="Kjaerup R.B."/>
            <person name="Dalgaard T.S."/>
            <person name="Juul-Madsen H.R."/>
        </authorList>
    </citation>
    <scope>NUCLEOTIDE SEQUENCE [LARGE SCALE GENOMIC DNA]</scope>
</reference>
<feature type="region of interest" description="Disordered" evidence="1">
    <location>
        <begin position="332"/>
        <end position="398"/>
    </location>
</feature>
<evidence type="ECO:0000313" key="2">
    <source>
        <dbReference type="EMBL" id="SMQ53217.1"/>
    </source>
</evidence>
<sequence>MPASRETYTRQIIRTLCNACQGPCPVPAITCPNCPEGISPESINAASRIRPSAINYCSITCRDADAGPHKKACETRNKNKRLERAADLLQAAFYTWREAAFNFSYSKIVRKIDKDGSFELQLYENSYDGEVTPFYPFPHGSVKTQQEKEALLAFDSATDVGDHLRYLIIKLLQGLIKKISTDVILVRRYLPRVRKCEPNEPFNRTHNVLSIIDTEGQKFCIDLAGARFGNRRTLAPLEAYDSMFGVVRTVDLPLLPPTTTDPDDTEAMPQFHMQETFKAAIDRWEKDKTRNIRQLLSGKQANFDVGKESLMAYIHDDLHQYVDDFRKAQIASSTPQKQFRLRSWGGNPTGLTHGGTEDSSGPETDDTTPAPTKSVAKTSSAAKSGKKKKGAAKTTADKEMEQAMVMDIMMEMLRGLPGMAN</sequence>
<keyword evidence="3" id="KW-1185">Reference proteome</keyword>
<proteinExistence type="predicted"/>
<evidence type="ECO:0000256" key="1">
    <source>
        <dbReference type="SAM" id="MobiDB-lite"/>
    </source>
</evidence>
<evidence type="ECO:0000313" key="3">
    <source>
        <dbReference type="Proteomes" id="UP000215127"/>
    </source>
</evidence>
<accession>A0A1X7S208</accession>
<name>A0A1X7S208_ZYMT9</name>
<dbReference type="STRING" id="1276538.A0A1X7S208"/>
<feature type="compositionally biased region" description="Low complexity" evidence="1">
    <location>
        <begin position="372"/>
        <end position="383"/>
    </location>
</feature>